<comment type="caution">
    <text evidence="1">The sequence shown here is derived from an EMBL/GenBank/DDBJ whole genome shotgun (WGS) entry which is preliminary data.</text>
</comment>
<dbReference type="OrthoDB" id="9945472at2759"/>
<dbReference type="Proteomes" id="UP000727407">
    <property type="component" value="Unassembled WGS sequence"/>
</dbReference>
<name>A0A8J4TML9_CLAMG</name>
<dbReference type="SUPFAM" id="SSF47266">
    <property type="entry name" value="4-helical cytokines"/>
    <property type="match status" value="1"/>
</dbReference>
<reference evidence="1" key="1">
    <citation type="submission" date="2020-07" db="EMBL/GenBank/DDBJ databases">
        <title>Clarias magur genome sequencing, assembly and annotation.</title>
        <authorList>
            <person name="Kushwaha B."/>
            <person name="Kumar R."/>
            <person name="Das P."/>
            <person name="Joshi C.G."/>
            <person name="Kumar D."/>
            <person name="Nagpure N.S."/>
            <person name="Pandey M."/>
            <person name="Agarwal S."/>
            <person name="Srivastava S."/>
            <person name="Singh M."/>
            <person name="Sahoo L."/>
            <person name="Jayasankar P."/>
            <person name="Meher P.K."/>
            <person name="Koringa P.G."/>
            <person name="Iquebal M.A."/>
            <person name="Das S.P."/>
            <person name="Bit A."/>
            <person name="Patnaik S."/>
            <person name="Patel N."/>
            <person name="Shah T.M."/>
            <person name="Hinsu A."/>
            <person name="Jena J.K."/>
        </authorList>
    </citation>
    <scope>NUCLEOTIDE SEQUENCE</scope>
    <source>
        <strain evidence="1">CIFAMagur01</strain>
        <tissue evidence="1">Testis</tissue>
    </source>
</reference>
<feature type="non-terminal residue" evidence="1">
    <location>
        <position position="61"/>
    </location>
</feature>
<dbReference type="AlphaFoldDB" id="A0A8J4TML9"/>
<dbReference type="EMBL" id="QNUK01000425">
    <property type="protein sequence ID" value="KAF5893578.1"/>
    <property type="molecule type" value="Genomic_DNA"/>
</dbReference>
<feature type="non-terminal residue" evidence="1">
    <location>
        <position position="1"/>
    </location>
</feature>
<evidence type="ECO:0000313" key="2">
    <source>
        <dbReference type="Proteomes" id="UP000727407"/>
    </source>
</evidence>
<sequence>LQVWMGILFCSPDRLLGSTLDCSDRDLTGARCSISVEKLLDRAVQHAELIYRISDEAKTMF</sequence>
<proteinExistence type="predicted"/>
<gene>
    <name evidence="1" type="ORF">DAT39_016724</name>
</gene>
<organism evidence="1 2">
    <name type="scientific">Clarias magur</name>
    <name type="common">Asian catfish</name>
    <name type="synonym">Macropteronotus magur</name>
    <dbReference type="NCBI Taxonomy" id="1594786"/>
    <lineage>
        <taxon>Eukaryota</taxon>
        <taxon>Metazoa</taxon>
        <taxon>Chordata</taxon>
        <taxon>Craniata</taxon>
        <taxon>Vertebrata</taxon>
        <taxon>Euteleostomi</taxon>
        <taxon>Actinopterygii</taxon>
        <taxon>Neopterygii</taxon>
        <taxon>Teleostei</taxon>
        <taxon>Ostariophysi</taxon>
        <taxon>Siluriformes</taxon>
        <taxon>Clariidae</taxon>
        <taxon>Clarias</taxon>
    </lineage>
</organism>
<keyword evidence="2" id="KW-1185">Reference proteome</keyword>
<evidence type="ECO:0000313" key="1">
    <source>
        <dbReference type="EMBL" id="KAF5893578.1"/>
    </source>
</evidence>
<protein>
    <submittedName>
        <fullName evidence="1">Somatolactin</fullName>
    </submittedName>
</protein>
<dbReference type="InterPro" id="IPR009079">
    <property type="entry name" value="4_helix_cytokine-like_core"/>
</dbReference>
<accession>A0A8J4TML9</accession>